<dbReference type="GO" id="GO:0004719">
    <property type="term" value="F:protein-L-isoaspartate (D-aspartate) O-methyltransferase activity"/>
    <property type="evidence" value="ECO:0007669"/>
    <property type="project" value="UniProtKB-EC"/>
</dbReference>
<feature type="non-terminal residue" evidence="13">
    <location>
        <position position="289"/>
    </location>
</feature>
<evidence type="ECO:0000256" key="7">
    <source>
        <dbReference type="ARBA" id="ARBA00022679"/>
    </source>
</evidence>
<evidence type="ECO:0000256" key="9">
    <source>
        <dbReference type="ARBA" id="ARBA00030757"/>
    </source>
</evidence>
<keyword evidence="14" id="KW-1185">Reference proteome</keyword>
<dbReference type="InterPro" id="IPR000682">
    <property type="entry name" value="PCMT"/>
</dbReference>
<comment type="caution">
    <text evidence="13">The sequence shown here is derived from an EMBL/GenBank/DDBJ whole genome shotgun (WGS) entry which is preliminary data.</text>
</comment>
<dbReference type="Pfam" id="PF01135">
    <property type="entry name" value="PCMT"/>
    <property type="match status" value="1"/>
</dbReference>
<evidence type="ECO:0000256" key="8">
    <source>
        <dbReference type="ARBA" id="ARBA00022691"/>
    </source>
</evidence>
<dbReference type="EMBL" id="QZFV01000072">
    <property type="protein sequence ID" value="RJQ86675.1"/>
    <property type="molecule type" value="Genomic_DNA"/>
</dbReference>
<feature type="region of interest" description="Disordered" evidence="12">
    <location>
        <begin position="189"/>
        <end position="289"/>
    </location>
</feature>
<dbReference type="Gene3D" id="3.40.50.150">
    <property type="entry name" value="Vaccinia Virus protein VP39"/>
    <property type="match status" value="1"/>
</dbReference>
<dbReference type="PANTHER" id="PTHR11579:SF0">
    <property type="entry name" value="PROTEIN-L-ISOASPARTATE(D-ASPARTATE) O-METHYLTRANSFERASE"/>
    <property type="match status" value="1"/>
</dbReference>
<comment type="similarity">
    <text evidence="2">Belongs to the methyltransferase superfamily. L-isoaspartyl/D-aspartyl protein methyltransferase family.</text>
</comment>
<keyword evidence="7" id="KW-0808">Transferase</keyword>
<evidence type="ECO:0000256" key="4">
    <source>
        <dbReference type="ARBA" id="ARBA00013346"/>
    </source>
</evidence>
<feature type="compositionally biased region" description="Pro residues" evidence="12">
    <location>
        <begin position="222"/>
        <end position="235"/>
    </location>
</feature>
<reference evidence="13 14" key="1">
    <citation type="submission" date="2018-09" db="EMBL/GenBank/DDBJ databases">
        <title>YIM PH 21725 draft genome.</title>
        <authorList>
            <person name="Miao C."/>
        </authorList>
    </citation>
    <scope>NUCLEOTIDE SEQUENCE [LARGE SCALE GENOMIC DNA]</scope>
    <source>
        <strain evidence="14">YIM PH21725</strain>
    </source>
</reference>
<comment type="subcellular location">
    <subcellularLocation>
        <location evidence="1">Cytoplasm</location>
    </subcellularLocation>
</comment>
<evidence type="ECO:0000256" key="12">
    <source>
        <dbReference type="SAM" id="MobiDB-lite"/>
    </source>
</evidence>
<dbReference type="Proteomes" id="UP000285112">
    <property type="component" value="Unassembled WGS sequence"/>
</dbReference>
<evidence type="ECO:0000256" key="3">
    <source>
        <dbReference type="ARBA" id="ARBA00011890"/>
    </source>
</evidence>
<sequence>MVTGDGTKGYAPDAPYDRVISTASVRTIPAAWIGQTRPGGVLVVPWGSDYGDDALTRLVVAEDGSASGRCGADLAFMRLRSQRRDFLEPSADQIGTAATTRTAHGGRELFEMVTFTRASFTIGLRVPFCYLTVEDVTDDRRLVELHDVRTRSWARVTLIRGQTPWTVHQLGPRRLWDEADTAYSWWRKAGEPTPNRFGPTVTPDGTHTVWLDTRPDFTGTPTPAPQLAPYAPPAPSGAATHPPTPPPPRQEPQLTPLRPHRPVGAPGARPSDNTRHPHRRRSEAPKTPR</sequence>
<evidence type="ECO:0000256" key="10">
    <source>
        <dbReference type="ARBA" id="ARBA00031323"/>
    </source>
</evidence>
<keyword evidence="6" id="KW-0489">Methyltransferase</keyword>
<dbReference type="SUPFAM" id="SSF53335">
    <property type="entry name" value="S-adenosyl-L-methionine-dependent methyltransferases"/>
    <property type="match status" value="1"/>
</dbReference>
<dbReference type="InterPro" id="IPR029063">
    <property type="entry name" value="SAM-dependent_MTases_sf"/>
</dbReference>
<dbReference type="GO" id="GO:0005737">
    <property type="term" value="C:cytoplasm"/>
    <property type="evidence" value="ECO:0007669"/>
    <property type="project" value="UniProtKB-SubCell"/>
</dbReference>
<evidence type="ECO:0000256" key="2">
    <source>
        <dbReference type="ARBA" id="ARBA00005369"/>
    </source>
</evidence>
<dbReference type="EC" id="2.1.1.77" evidence="3"/>
<proteinExistence type="inferred from homology"/>
<dbReference type="PANTHER" id="PTHR11579">
    <property type="entry name" value="PROTEIN-L-ISOASPARTATE O-METHYLTRANSFERASE"/>
    <property type="match status" value="1"/>
</dbReference>
<organism evidence="13 14">
    <name type="scientific">Amycolatopsis panacis</name>
    <dbReference type="NCBI Taxonomy" id="2340917"/>
    <lineage>
        <taxon>Bacteria</taxon>
        <taxon>Bacillati</taxon>
        <taxon>Actinomycetota</taxon>
        <taxon>Actinomycetes</taxon>
        <taxon>Pseudonocardiales</taxon>
        <taxon>Pseudonocardiaceae</taxon>
        <taxon>Amycolatopsis</taxon>
    </lineage>
</organism>
<keyword evidence="8" id="KW-0949">S-adenosyl-L-methionine</keyword>
<name>A0A419I6G9_9PSEU</name>
<accession>A0A419I6G9</accession>
<evidence type="ECO:0000313" key="13">
    <source>
        <dbReference type="EMBL" id="RJQ86675.1"/>
    </source>
</evidence>
<protein>
    <recommendedName>
        <fullName evidence="4">Protein-L-isoaspartate O-methyltransferase</fullName>
        <ecNumber evidence="3">2.1.1.77</ecNumber>
    </recommendedName>
    <alternativeName>
        <fullName evidence="11">L-isoaspartyl protein carboxyl methyltransferase</fullName>
    </alternativeName>
    <alternativeName>
        <fullName evidence="9">Protein L-isoaspartyl methyltransferase</fullName>
    </alternativeName>
    <alternativeName>
        <fullName evidence="10">Protein-beta-aspartate methyltransferase</fullName>
    </alternativeName>
</protein>
<dbReference type="GO" id="GO:0032259">
    <property type="term" value="P:methylation"/>
    <property type="evidence" value="ECO:0007669"/>
    <property type="project" value="UniProtKB-KW"/>
</dbReference>
<evidence type="ECO:0000256" key="5">
    <source>
        <dbReference type="ARBA" id="ARBA00022490"/>
    </source>
</evidence>
<keyword evidence="5" id="KW-0963">Cytoplasm</keyword>
<gene>
    <name evidence="13" type="ORF">D5S19_11430</name>
</gene>
<evidence type="ECO:0000256" key="6">
    <source>
        <dbReference type="ARBA" id="ARBA00022603"/>
    </source>
</evidence>
<evidence type="ECO:0000313" key="14">
    <source>
        <dbReference type="Proteomes" id="UP000285112"/>
    </source>
</evidence>
<dbReference type="AlphaFoldDB" id="A0A419I6G9"/>
<evidence type="ECO:0000256" key="11">
    <source>
        <dbReference type="ARBA" id="ARBA00031350"/>
    </source>
</evidence>
<evidence type="ECO:0000256" key="1">
    <source>
        <dbReference type="ARBA" id="ARBA00004496"/>
    </source>
</evidence>